<sequence>MPRVSDDPDAFRLADELRATVGALNRRFREQASARDLTTAQKSVLLRLERDGPATTTALARAEAMRPQSMGAILASLEAEGYVAAAPDPTDGRRTILSVTARWTEWAQSARAARRDWLFRAIQAELNPEDQKTVAAAIPLLRRLIAF</sequence>
<dbReference type="Proteomes" id="UP001524587">
    <property type="component" value="Unassembled WGS sequence"/>
</dbReference>
<proteinExistence type="predicted"/>
<comment type="caution">
    <text evidence="2">The sequence shown here is derived from an EMBL/GenBank/DDBJ whole genome shotgun (WGS) entry which is preliminary data.</text>
</comment>
<dbReference type="InterPro" id="IPR000835">
    <property type="entry name" value="HTH_MarR-typ"/>
</dbReference>
<dbReference type="PANTHER" id="PTHR39515:SF2">
    <property type="entry name" value="HTH-TYPE TRANSCRIPTIONAL REGULATOR RV0880"/>
    <property type="match status" value="1"/>
</dbReference>
<organism evidence="2 3">
    <name type="scientific">Endosaccharibacter trunci</name>
    <dbReference type="NCBI Taxonomy" id="2812733"/>
    <lineage>
        <taxon>Bacteria</taxon>
        <taxon>Pseudomonadati</taxon>
        <taxon>Pseudomonadota</taxon>
        <taxon>Alphaproteobacteria</taxon>
        <taxon>Acetobacterales</taxon>
        <taxon>Acetobacteraceae</taxon>
        <taxon>Endosaccharibacter</taxon>
    </lineage>
</organism>
<dbReference type="InterPro" id="IPR052526">
    <property type="entry name" value="HTH-type_Bedaq_tolerance"/>
</dbReference>
<dbReference type="Gene3D" id="1.10.287.100">
    <property type="match status" value="1"/>
</dbReference>
<evidence type="ECO:0000313" key="2">
    <source>
        <dbReference type="EMBL" id="MCQ8277395.1"/>
    </source>
</evidence>
<name>A0ABT1W4Q4_9PROT</name>
<feature type="domain" description="HTH marR-type" evidence="1">
    <location>
        <begin position="10"/>
        <end position="146"/>
    </location>
</feature>
<dbReference type="Gene3D" id="1.10.10.10">
    <property type="entry name" value="Winged helix-like DNA-binding domain superfamily/Winged helix DNA-binding domain"/>
    <property type="match status" value="1"/>
</dbReference>
<dbReference type="InterPro" id="IPR036390">
    <property type="entry name" value="WH_DNA-bd_sf"/>
</dbReference>
<dbReference type="InterPro" id="IPR036388">
    <property type="entry name" value="WH-like_DNA-bd_sf"/>
</dbReference>
<accession>A0ABT1W4Q4</accession>
<dbReference type="PANTHER" id="PTHR39515">
    <property type="entry name" value="CONSERVED PROTEIN"/>
    <property type="match status" value="1"/>
</dbReference>
<keyword evidence="3" id="KW-1185">Reference proteome</keyword>
<evidence type="ECO:0000313" key="3">
    <source>
        <dbReference type="Proteomes" id="UP001524587"/>
    </source>
</evidence>
<reference evidence="2 3" key="1">
    <citation type="submission" date="2022-06" db="EMBL/GenBank/DDBJ databases">
        <title>Endosaccharibacter gen. nov., sp. nov., endophytic bacteria isolated from sugarcane.</title>
        <authorList>
            <person name="Pitiwittayakul N."/>
            <person name="Yukphan P."/>
            <person name="Charoenyingcharoen P."/>
            <person name="Tanasupawat S."/>
        </authorList>
    </citation>
    <scope>NUCLEOTIDE SEQUENCE [LARGE SCALE GENOMIC DNA]</scope>
    <source>
        <strain evidence="2 3">KSS8</strain>
    </source>
</reference>
<gene>
    <name evidence="2" type="ORF">NFI95_02885</name>
</gene>
<dbReference type="EMBL" id="JAMSKV010000002">
    <property type="protein sequence ID" value="MCQ8277395.1"/>
    <property type="molecule type" value="Genomic_DNA"/>
</dbReference>
<dbReference type="SUPFAM" id="SSF46785">
    <property type="entry name" value="Winged helix' DNA-binding domain"/>
    <property type="match status" value="1"/>
</dbReference>
<protein>
    <submittedName>
        <fullName evidence="2">MarR family transcriptional regulator</fullName>
    </submittedName>
</protein>
<dbReference type="Pfam" id="PF12802">
    <property type="entry name" value="MarR_2"/>
    <property type="match status" value="1"/>
</dbReference>
<dbReference type="RefSeq" id="WP_422862845.1">
    <property type="nucleotide sequence ID" value="NZ_JAMSKV010000002.1"/>
</dbReference>
<evidence type="ECO:0000259" key="1">
    <source>
        <dbReference type="PROSITE" id="PS50995"/>
    </source>
</evidence>
<dbReference type="SMART" id="SM00347">
    <property type="entry name" value="HTH_MARR"/>
    <property type="match status" value="1"/>
</dbReference>
<dbReference type="PROSITE" id="PS50995">
    <property type="entry name" value="HTH_MARR_2"/>
    <property type="match status" value="1"/>
</dbReference>